<dbReference type="PANTHER" id="PTHR46094:SF1">
    <property type="entry name" value="INTEGRATOR COMPLEX SUBUNIT 9"/>
    <property type="match status" value="1"/>
</dbReference>
<dbReference type="Proteomes" id="UP001374584">
    <property type="component" value="Unassembled WGS sequence"/>
</dbReference>
<dbReference type="PANTHER" id="PTHR46094">
    <property type="entry name" value="INTEGRATOR COMPLEX SUBUNIT 9"/>
    <property type="match status" value="1"/>
</dbReference>
<evidence type="ECO:0008006" key="5">
    <source>
        <dbReference type="Google" id="ProtNLM"/>
    </source>
</evidence>
<protein>
    <recommendedName>
        <fullName evidence="5">Beta-Casp domain-containing protein</fullName>
    </recommendedName>
</protein>
<proteinExistence type="predicted"/>
<dbReference type="SUPFAM" id="SSF56281">
    <property type="entry name" value="Metallo-hydrolase/oxidoreductase"/>
    <property type="match status" value="1"/>
</dbReference>
<sequence length="498" mass="56198">MFEQRQGLSLPTMLHAEFFPMGLMGLPFLTRIKGFSAKIYVTEASARLGQLMMEDLITMHVEFGHFYGPEEANFPSWLRQEELEILPSELREIILGKDGLELGGWMPLYRKLVAVPVSSSKSIIAIFFLQGTCALIYSDFFSLVDTQDSADGDNYSVSAADKLQPMRYSLCGSVLIPIDRLGTVLLLLEEMTTSLEASDLKVPVYIISSMAEELLALLNIIPEWLCKQRQEKVRTIRIINLLFAGEQLFAHVNLLKEKKIHVVPAIHSLELLNPALHFVLTGVCEWVLLFICFNNDVAIQILYLFLRLQTVQPLLKLLRPKTVLCPEELRLQINLSSEKSFSVMYYTEAETLKVPYRKHSSEIKIATDLASHFYWKTFKKEEINITKLKGELLMENGRHHLLLENDNKNSSINKSLEHLGLPDSEKLMAALSNMGISGNIQHGMSDDAKSQTAFTIHIYDPYKASIEIGTTGTIIITVADENVASSIYKIIDNILKAV</sequence>
<keyword evidence="2" id="KW-0539">Nucleus</keyword>
<organism evidence="3 4">
    <name type="scientific">Phaseolus coccineus</name>
    <name type="common">Scarlet runner bean</name>
    <name type="synonym">Phaseolus multiflorus</name>
    <dbReference type="NCBI Taxonomy" id="3886"/>
    <lineage>
        <taxon>Eukaryota</taxon>
        <taxon>Viridiplantae</taxon>
        <taxon>Streptophyta</taxon>
        <taxon>Embryophyta</taxon>
        <taxon>Tracheophyta</taxon>
        <taxon>Spermatophyta</taxon>
        <taxon>Magnoliopsida</taxon>
        <taxon>eudicotyledons</taxon>
        <taxon>Gunneridae</taxon>
        <taxon>Pentapetalae</taxon>
        <taxon>rosids</taxon>
        <taxon>fabids</taxon>
        <taxon>Fabales</taxon>
        <taxon>Fabaceae</taxon>
        <taxon>Papilionoideae</taxon>
        <taxon>50 kb inversion clade</taxon>
        <taxon>NPAAA clade</taxon>
        <taxon>indigoferoid/millettioid clade</taxon>
        <taxon>Phaseoleae</taxon>
        <taxon>Phaseolus</taxon>
    </lineage>
</organism>
<dbReference type="Gene3D" id="3.40.50.10890">
    <property type="match status" value="1"/>
</dbReference>
<evidence type="ECO:0000313" key="4">
    <source>
        <dbReference type="Proteomes" id="UP001374584"/>
    </source>
</evidence>
<name>A0AAN9R1X4_PHACN</name>
<comment type="subcellular location">
    <subcellularLocation>
        <location evidence="1">Nucleus</location>
    </subcellularLocation>
</comment>
<reference evidence="3 4" key="1">
    <citation type="submission" date="2024-01" db="EMBL/GenBank/DDBJ databases">
        <title>The genomes of 5 underutilized Papilionoideae crops provide insights into root nodulation and disease resistanc.</title>
        <authorList>
            <person name="Jiang F."/>
        </authorList>
    </citation>
    <scope>NUCLEOTIDE SEQUENCE [LARGE SCALE GENOMIC DNA]</scope>
    <source>
        <strain evidence="3">JINMINGXINNONG_FW02</strain>
        <tissue evidence="3">Leaves</tissue>
    </source>
</reference>
<gene>
    <name evidence="3" type="ORF">VNO80_15550</name>
</gene>
<evidence type="ECO:0000256" key="2">
    <source>
        <dbReference type="ARBA" id="ARBA00023242"/>
    </source>
</evidence>
<dbReference type="EMBL" id="JAYMYR010000006">
    <property type="protein sequence ID" value="KAK7356282.1"/>
    <property type="molecule type" value="Genomic_DNA"/>
</dbReference>
<accession>A0AAN9R1X4</accession>
<evidence type="ECO:0000256" key="1">
    <source>
        <dbReference type="ARBA" id="ARBA00004123"/>
    </source>
</evidence>
<comment type="caution">
    <text evidence="3">The sequence shown here is derived from an EMBL/GenBank/DDBJ whole genome shotgun (WGS) entry which is preliminary data.</text>
</comment>
<dbReference type="AlphaFoldDB" id="A0AAN9R1X4"/>
<dbReference type="GO" id="GO:0032039">
    <property type="term" value="C:integrator complex"/>
    <property type="evidence" value="ECO:0007669"/>
    <property type="project" value="InterPro"/>
</dbReference>
<dbReference type="InterPro" id="IPR036866">
    <property type="entry name" value="RibonucZ/Hydroxyglut_hydro"/>
</dbReference>
<dbReference type="Gene3D" id="3.60.15.10">
    <property type="entry name" value="Ribonuclease Z/Hydroxyacylglutathione hydrolase-like"/>
    <property type="match status" value="1"/>
</dbReference>
<dbReference type="GO" id="GO:0034472">
    <property type="term" value="P:snRNA 3'-end processing"/>
    <property type="evidence" value="ECO:0007669"/>
    <property type="project" value="TreeGrafter"/>
</dbReference>
<dbReference type="InterPro" id="IPR027074">
    <property type="entry name" value="Integrator_9su"/>
</dbReference>
<evidence type="ECO:0000313" key="3">
    <source>
        <dbReference type="EMBL" id="KAK7356282.1"/>
    </source>
</evidence>
<keyword evidence="4" id="KW-1185">Reference proteome</keyword>